<dbReference type="Pfam" id="PF01909">
    <property type="entry name" value="NTP_transf_2"/>
    <property type="match status" value="1"/>
</dbReference>
<evidence type="ECO:0000259" key="1">
    <source>
        <dbReference type="Pfam" id="PF01909"/>
    </source>
</evidence>
<accession>A0A1J4SAJ2</accession>
<sequence length="113" mass="13427">MEKIIDCLRKKDKESLNEFKEKVRKKFPEASFILFGSKVRGKDTIFSDIDILVILDREITTSIEEEVFEVGFEVGLKYEVVFGIVVEERKFWDFSLYKEMPFYQNIDREGVKI</sequence>
<reference evidence="2 3" key="1">
    <citation type="journal article" date="2016" name="Environ. Microbiol.">
        <title>Genomic resolution of a cold subsurface aquifer community provides metabolic insights for novel microbes adapted to high CO concentrations.</title>
        <authorList>
            <person name="Probst A.J."/>
            <person name="Castelle C.J."/>
            <person name="Singh A."/>
            <person name="Brown C.T."/>
            <person name="Anantharaman K."/>
            <person name="Sharon I."/>
            <person name="Hug L.A."/>
            <person name="Burstein D."/>
            <person name="Emerson J.B."/>
            <person name="Thomas B.C."/>
            <person name="Banfield J.F."/>
        </authorList>
    </citation>
    <scope>NUCLEOTIDE SEQUENCE [LARGE SCALE GENOMIC DNA]</scope>
    <source>
        <strain evidence="2">CG1_02_38_46</strain>
    </source>
</reference>
<dbReference type="SUPFAM" id="SSF81301">
    <property type="entry name" value="Nucleotidyltransferase"/>
    <property type="match status" value="1"/>
</dbReference>
<dbReference type="EMBL" id="MNUO01000104">
    <property type="protein sequence ID" value="OIN96312.1"/>
    <property type="molecule type" value="Genomic_DNA"/>
</dbReference>
<dbReference type="InterPro" id="IPR052548">
    <property type="entry name" value="Type_VII_TA_antitoxin"/>
</dbReference>
<comment type="caution">
    <text evidence="2">The sequence shown here is derived from an EMBL/GenBank/DDBJ whole genome shotgun (WGS) entry which is preliminary data.</text>
</comment>
<proteinExistence type="predicted"/>
<dbReference type="Proteomes" id="UP000182278">
    <property type="component" value="Unassembled WGS sequence"/>
</dbReference>
<dbReference type="PANTHER" id="PTHR33933:SF1">
    <property type="entry name" value="PROTEIN ADENYLYLTRANSFERASE MNTA-RELATED"/>
    <property type="match status" value="1"/>
</dbReference>
<feature type="domain" description="Polymerase nucleotidyl transferase" evidence="1">
    <location>
        <begin position="16"/>
        <end position="81"/>
    </location>
</feature>
<dbReference type="Gene3D" id="3.30.460.10">
    <property type="entry name" value="Beta Polymerase, domain 2"/>
    <property type="match status" value="1"/>
</dbReference>
<dbReference type="PANTHER" id="PTHR33933">
    <property type="entry name" value="NUCLEOTIDYLTRANSFERASE"/>
    <property type="match status" value="1"/>
</dbReference>
<dbReference type="AlphaFoldDB" id="A0A1J4SAJ2"/>
<dbReference type="GO" id="GO:0016779">
    <property type="term" value="F:nucleotidyltransferase activity"/>
    <property type="evidence" value="ECO:0007669"/>
    <property type="project" value="InterPro"/>
</dbReference>
<protein>
    <recommendedName>
        <fullName evidence="1">Polymerase nucleotidyl transferase domain-containing protein</fullName>
    </recommendedName>
</protein>
<organism evidence="2 3">
    <name type="scientific">Candidatus Desantisbacteria bacterium CG1_02_38_46</name>
    <dbReference type="NCBI Taxonomy" id="1817893"/>
    <lineage>
        <taxon>Bacteria</taxon>
        <taxon>Candidatus Desantisiibacteriota</taxon>
    </lineage>
</organism>
<dbReference type="CDD" id="cd05403">
    <property type="entry name" value="NT_KNTase_like"/>
    <property type="match status" value="1"/>
</dbReference>
<evidence type="ECO:0000313" key="2">
    <source>
        <dbReference type="EMBL" id="OIN96312.1"/>
    </source>
</evidence>
<dbReference type="InterPro" id="IPR043519">
    <property type="entry name" value="NT_sf"/>
</dbReference>
<dbReference type="InterPro" id="IPR002934">
    <property type="entry name" value="Polymerase_NTP_transf_dom"/>
</dbReference>
<name>A0A1J4SAJ2_9BACT</name>
<evidence type="ECO:0000313" key="3">
    <source>
        <dbReference type="Proteomes" id="UP000182278"/>
    </source>
</evidence>
<dbReference type="STRING" id="1817893.AUJ66_06735"/>
<gene>
    <name evidence="2" type="ORF">AUJ66_06735</name>
</gene>